<reference evidence="10 11" key="1">
    <citation type="submission" date="2024-06" db="EMBL/GenBank/DDBJ databases">
        <title>Genomic Encyclopedia of Type Strains, Phase IV (KMG-IV): sequencing the most valuable type-strain genomes for metagenomic binning, comparative biology and taxonomic classification.</title>
        <authorList>
            <person name="Goeker M."/>
        </authorList>
    </citation>
    <scope>NUCLEOTIDE SEQUENCE [LARGE SCALE GENOMIC DNA]</scope>
    <source>
        <strain evidence="10 11">DSM 29288</strain>
    </source>
</reference>
<comment type="subcellular location">
    <subcellularLocation>
        <location evidence="1">Cell inner membrane</location>
        <topology evidence="1">Multi-pass membrane protein</topology>
    </subcellularLocation>
    <subcellularLocation>
        <location evidence="8">Cell membrane</location>
        <topology evidence="8">Multi-pass membrane protein</topology>
    </subcellularLocation>
</comment>
<feature type="transmembrane region" description="Helical" evidence="8">
    <location>
        <begin position="79"/>
        <end position="98"/>
    </location>
</feature>
<evidence type="ECO:0000256" key="6">
    <source>
        <dbReference type="ARBA" id="ARBA00022989"/>
    </source>
</evidence>
<keyword evidence="11" id="KW-1185">Reference proteome</keyword>
<sequence>MNGYTIETAWSVLFRVICWTILIFLIAPIFVIIPLSFNAEPYFTFTSGMLHLRSEAFSTRWYDAFVSDAGWMVAVRNSFLVGILSTLLATTLGTLAALGLNKPLPLRSLIVSLLLAPMIVPIIVLAAGTYFVFAKVGLVDSYLGLVLAHATLGLPFVVVTVLASLSNFDHGLVRAGLISGAHPTMVFRRITLPLIAPGVLSGAALAFVTSFDEAVITLFLSPSPGYYTVPRKMWSGLREQISPTILAVATTWIVLSLVLMILMGVLRRQSVKRSAKPISVV</sequence>
<dbReference type="PANTHER" id="PTHR43357">
    <property type="entry name" value="INNER MEMBRANE ABC TRANSPORTER PERMEASE PROTEIN YDCV"/>
    <property type="match status" value="1"/>
</dbReference>
<comment type="similarity">
    <text evidence="8">Belongs to the binding-protein-dependent transport system permease family.</text>
</comment>
<dbReference type="EMBL" id="JBEPMY010000015">
    <property type="protein sequence ID" value="MET3757129.1"/>
    <property type="molecule type" value="Genomic_DNA"/>
</dbReference>
<proteinExistence type="inferred from homology"/>
<accession>A0ABV2MLT2</accession>
<evidence type="ECO:0000256" key="1">
    <source>
        <dbReference type="ARBA" id="ARBA00004429"/>
    </source>
</evidence>
<dbReference type="RefSeq" id="WP_168297177.1">
    <property type="nucleotide sequence ID" value="NZ_CP071609.1"/>
</dbReference>
<feature type="transmembrane region" description="Helical" evidence="8">
    <location>
        <begin position="241"/>
        <end position="266"/>
    </location>
</feature>
<keyword evidence="5 8" id="KW-0812">Transmembrane</keyword>
<feature type="transmembrane region" description="Helical" evidence="8">
    <location>
        <begin position="110"/>
        <end position="133"/>
    </location>
</feature>
<evidence type="ECO:0000256" key="7">
    <source>
        <dbReference type="ARBA" id="ARBA00023136"/>
    </source>
</evidence>
<evidence type="ECO:0000313" key="11">
    <source>
        <dbReference type="Proteomes" id="UP001549077"/>
    </source>
</evidence>
<dbReference type="PANTHER" id="PTHR43357:SF4">
    <property type="entry name" value="INNER MEMBRANE ABC TRANSPORTER PERMEASE PROTEIN YDCV"/>
    <property type="match status" value="1"/>
</dbReference>
<evidence type="ECO:0000256" key="4">
    <source>
        <dbReference type="ARBA" id="ARBA00022519"/>
    </source>
</evidence>
<evidence type="ECO:0000313" key="10">
    <source>
        <dbReference type="EMBL" id="MET3757129.1"/>
    </source>
</evidence>
<dbReference type="Gene3D" id="1.10.3720.10">
    <property type="entry name" value="MetI-like"/>
    <property type="match status" value="1"/>
</dbReference>
<keyword evidence="4" id="KW-0997">Cell inner membrane</keyword>
<dbReference type="InterPro" id="IPR035906">
    <property type="entry name" value="MetI-like_sf"/>
</dbReference>
<evidence type="ECO:0000256" key="3">
    <source>
        <dbReference type="ARBA" id="ARBA00022475"/>
    </source>
</evidence>
<protein>
    <submittedName>
        <fullName evidence="10">Spermidine/putrescine transport system permease protein</fullName>
    </submittedName>
</protein>
<dbReference type="Pfam" id="PF00528">
    <property type="entry name" value="BPD_transp_1"/>
    <property type="match status" value="1"/>
</dbReference>
<keyword evidence="7 8" id="KW-0472">Membrane</keyword>
<dbReference type="Proteomes" id="UP001549077">
    <property type="component" value="Unassembled WGS sequence"/>
</dbReference>
<keyword evidence="6 8" id="KW-1133">Transmembrane helix</keyword>
<keyword evidence="3" id="KW-1003">Cell membrane</keyword>
<keyword evidence="2 8" id="KW-0813">Transport</keyword>
<feature type="transmembrane region" description="Helical" evidence="8">
    <location>
        <begin position="194"/>
        <end position="221"/>
    </location>
</feature>
<evidence type="ECO:0000256" key="8">
    <source>
        <dbReference type="RuleBase" id="RU363032"/>
    </source>
</evidence>
<evidence type="ECO:0000256" key="5">
    <source>
        <dbReference type="ARBA" id="ARBA00022692"/>
    </source>
</evidence>
<name>A0ABV2MLT2_9HYPH</name>
<organism evidence="10 11">
    <name type="scientific">Rhizobium binae</name>
    <dbReference type="NCBI Taxonomy" id="1138190"/>
    <lineage>
        <taxon>Bacteria</taxon>
        <taxon>Pseudomonadati</taxon>
        <taxon>Pseudomonadota</taxon>
        <taxon>Alphaproteobacteria</taxon>
        <taxon>Hyphomicrobiales</taxon>
        <taxon>Rhizobiaceae</taxon>
        <taxon>Rhizobium/Agrobacterium group</taxon>
        <taxon>Rhizobium</taxon>
    </lineage>
</organism>
<dbReference type="PROSITE" id="PS50928">
    <property type="entry name" value="ABC_TM1"/>
    <property type="match status" value="1"/>
</dbReference>
<dbReference type="SUPFAM" id="SSF161098">
    <property type="entry name" value="MetI-like"/>
    <property type="match status" value="1"/>
</dbReference>
<feature type="transmembrane region" description="Helical" evidence="8">
    <location>
        <begin position="145"/>
        <end position="165"/>
    </location>
</feature>
<gene>
    <name evidence="10" type="ORF">ABID08_004510</name>
</gene>
<evidence type="ECO:0000259" key="9">
    <source>
        <dbReference type="PROSITE" id="PS50928"/>
    </source>
</evidence>
<comment type="caution">
    <text evidence="10">The sequence shown here is derived from an EMBL/GenBank/DDBJ whole genome shotgun (WGS) entry which is preliminary data.</text>
</comment>
<feature type="domain" description="ABC transmembrane type-1" evidence="9">
    <location>
        <begin position="75"/>
        <end position="263"/>
    </location>
</feature>
<dbReference type="InterPro" id="IPR000515">
    <property type="entry name" value="MetI-like"/>
</dbReference>
<evidence type="ECO:0000256" key="2">
    <source>
        <dbReference type="ARBA" id="ARBA00022448"/>
    </source>
</evidence>
<dbReference type="GeneID" id="91152678"/>
<dbReference type="CDD" id="cd06261">
    <property type="entry name" value="TM_PBP2"/>
    <property type="match status" value="1"/>
</dbReference>
<feature type="transmembrane region" description="Helical" evidence="8">
    <location>
        <begin position="12"/>
        <end position="37"/>
    </location>
</feature>